<dbReference type="OrthoDB" id="2725974at2"/>
<dbReference type="Pfam" id="PF13786">
    <property type="entry name" value="DUF4179"/>
    <property type="match status" value="1"/>
</dbReference>
<evidence type="ECO:0000259" key="2">
    <source>
        <dbReference type="Pfam" id="PF13786"/>
    </source>
</evidence>
<dbReference type="KEGG" id="cthd:CDO33_12195"/>
<feature type="domain" description="DUF4179" evidence="2">
    <location>
        <begin position="47"/>
        <end position="126"/>
    </location>
</feature>
<dbReference type="Gene3D" id="2.60.40.1630">
    <property type="entry name" value="bacillus anthracis domain"/>
    <property type="match status" value="1"/>
</dbReference>
<comment type="caution">
    <text evidence="3">The sequence shown here is derived from an EMBL/GenBank/DDBJ whole genome shotgun (WGS) entry which is preliminary data.</text>
</comment>
<evidence type="ECO:0000313" key="4">
    <source>
        <dbReference type="Proteomes" id="UP000236151"/>
    </source>
</evidence>
<sequence>MNYRENIISASLKRSIEKYKPNIQEALLDECIAESKQSIIVEKPERKSSLKPVFAVIAVCLLFIGIVNTVPAAALNLARIPVIDKLVWASVIDKGIFKSLEEGFSHQINEAVSDNDITFAVHDVILGNKIHFLLSLDFQFDTKDKKIESASISATDQNGKELSFMSTPLSYDESSGVYVFNCSVLPLAGNMIEDITSISLKITSITFDDGTQIKGNWQVIVSTPIESSTREATWEKEISITVTKDDGIPFILERVVSTPSDVAVYISINSEDARNAPRGIHIIDDKGNKIELNTVIGNKLGDMTQFKYYFEAVYPNIPAKIIYTDGDTIKEFDLMQSEASN</sequence>
<keyword evidence="1" id="KW-1133">Transmembrane helix</keyword>
<reference evidence="3 4" key="1">
    <citation type="submission" date="2017-06" db="EMBL/GenBank/DDBJ databases">
        <title>Investigating the central metabolism of Clostridium thermosuccinogenes.</title>
        <authorList>
            <person name="Koendjbiharie J.G."/>
            <person name="van Kranenburg R."/>
        </authorList>
    </citation>
    <scope>NUCLEOTIDE SEQUENCE [LARGE SCALE GENOMIC DNA]</scope>
    <source>
        <strain evidence="3 4">DSM 5806</strain>
    </source>
</reference>
<gene>
    <name evidence="3" type="ORF">CDQ84_14645</name>
</gene>
<name>A0A2K2F9U7_9CLOT</name>
<dbReference type="EMBL" id="NIOJ01000045">
    <property type="protein sequence ID" value="PNT96724.1"/>
    <property type="molecule type" value="Genomic_DNA"/>
</dbReference>
<keyword evidence="1" id="KW-0812">Transmembrane</keyword>
<accession>A0A2K2F9U7</accession>
<evidence type="ECO:0000256" key="1">
    <source>
        <dbReference type="SAM" id="Phobius"/>
    </source>
</evidence>
<dbReference type="RefSeq" id="WP_103082480.1">
    <property type="nucleotide sequence ID" value="NZ_NIOI01000001.1"/>
</dbReference>
<proteinExistence type="predicted"/>
<keyword evidence="1" id="KW-0472">Membrane</keyword>
<dbReference type="AlphaFoldDB" id="A0A2K2F9U7"/>
<dbReference type="Proteomes" id="UP000236151">
    <property type="component" value="Unassembled WGS sequence"/>
</dbReference>
<protein>
    <recommendedName>
        <fullName evidence="2">DUF4179 domain-containing protein</fullName>
    </recommendedName>
</protein>
<feature type="transmembrane region" description="Helical" evidence="1">
    <location>
        <begin position="53"/>
        <end position="75"/>
    </location>
</feature>
<dbReference type="InterPro" id="IPR025436">
    <property type="entry name" value="DUF4179"/>
</dbReference>
<organism evidence="3 4">
    <name type="scientific">Clostridium thermosuccinogenes</name>
    <dbReference type="NCBI Taxonomy" id="84032"/>
    <lineage>
        <taxon>Bacteria</taxon>
        <taxon>Bacillati</taxon>
        <taxon>Bacillota</taxon>
        <taxon>Clostridia</taxon>
        <taxon>Eubacteriales</taxon>
        <taxon>Clostridiaceae</taxon>
        <taxon>Clostridium</taxon>
    </lineage>
</organism>
<keyword evidence="4" id="KW-1185">Reference proteome</keyword>
<evidence type="ECO:0000313" key="3">
    <source>
        <dbReference type="EMBL" id="PNT96724.1"/>
    </source>
</evidence>